<feature type="coiled-coil region" evidence="1">
    <location>
        <begin position="468"/>
        <end position="554"/>
    </location>
</feature>
<evidence type="ECO:0000256" key="2">
    <source>
        <dbReference type="SAM" id="MobiDB-lite"/>
    </source>
</evidence>
<feature type="coiled-coil region" evidence="1">
    <location>
        <begin position="876"/>
        <end position="945"/>
    </location>
</feature>
<evidence type="ECO:0000313" key="5">
    <source>
        <dbReference type="Proteomes" id="UP001412067"/>
    </source>
</evidence>
<dbReference type="SUPFAM" id="SSF57997">
    <property type="entry name" value="Tropomyosin"/>
    <property type="match status" value="1"/>
</dbReference>
<protein>
    <submittedName>
        <fullName evidence="4">Uncharacterized protein</fullName>
    </submittedName>
</protein>
<feature type="transmembrane region" description="Helical" evidence="3">
    <location>
        <begin position="1813"/>
        <end position="1831"/>
    </location>
</feature>
<feature type="region of interest" description="Disordered" evidence="2">
    <location>
        <begin position="1"/>
        <end position="74"/>
    </location>
</feature>
<keyword evidence="3" id="KW-0812">Transmembrane</keyword>
<feature type="coiled-coil region" evidence="1">
    <location>
        <begin position="1051"/>
        <end position="1131"/>
    </location>
</feature>
<sequence length="1834" mass="208844">MAHSHSSEDEDSSSKAFSPSSRDENLAVTDPESPNTAQQSSDESASSDGVLVELPGNNDQDSRSLPGDPETGILVNIDGSVQEQQERDDLFLDASDHMGSGGGTPRLDAMVSPRRRGSREQDLEANRARFDAAAAECRKFKEERDAFGTEVVALRAELQGLIRLLENREIEHADLGSPTPLHSMVTDCSNFVVHLKGILDERCNSEGAVLFSKDQEIEFLNVKISEDDVFRDVLTSYIGSVWRESSQSVQEYKNLIERRLLSSLPVLDGTGIVPLEELFVDGISLIERRIMLLVEKQNKLLIEIEQLGLFMQEIVMPGSLTAQQNEPVLVFHAVREELLGGKKKKDELEEKIRVLEDENLKMSEQITNLNKAKDEADSEMSRVKTELEQAESRFSASKEKLSIAVTKGKQLIQHRDSLKQTLTEKTTELDKCVYELKQKANALETMEASNGDLQQVLSVKTSELEKCLLELQDKSDAAEDSQKLLQERTSELEKCLQELQLKSDAFDNANTKAEEVGKLLAENKDQLENCLLALQQKSREMETTVANAEELKQSFIEKSCELDKCVVSLKQNSDAFGIVEANVQQLKQALSEKEIELEKSLLELQEKSDFMVTTLKEFNDLKDIVTSLQDLAAYRDKVLKEIEGITHDVDFPKEVYSLDIVDKFRWLVTKMNMSDDTLRENRRVKDALHSVGVPQDIAPAKLDSQVDWLVASFTQTKEELSRLQSEVTHTSTLHDSEVSEALKEYDSLAESLLKEKKEKESLLIEYEDLKVSHEMLAEKLALIFSEKENFIQFLKEICATSFDDQPTHNMDTILDKFTYLRKKLMTSLNNGKILENMQSFLHVTHVERILFEKILEDNETKLISLSNELGVASAEINAFRNEKEFMQTEIERLEDRNSLLKDKLSMAVKKGKGLVQEREVFKLTLDEKKTEIERLKEELQLQESKVCEYMEQIKFLSAYPEQLLKLEVDIALLKDQKEQNEHLLSERNDNLQKFSDLMNNIVLHTDKVFESPVDKIYWIAGHISEIEDTKNYLAHELEKAQHDANLNSSRYAETLETLKSLEIKLETKEKHIHDEMNNIQFTQAKTEEMLEKAREECFTQANMLAIAHSTIKSLEDKLSLAEDRVFALVAEKNEVVSKSILEISALNKKIAECNEELRKTHSSSESQLIEILSELRQLETFMKNEGPFLLMIEQFRKNSEGLRHIWTLIQDIHEKFRAKMDPYILSKVELVLSNLSSPTNFEDLTKFEIVHTEAILDDVGAVISFKRIAEKIKKEARSLNDRFTDLSKHMDDFITFTLQVLEASRDEFIHTLHLSESLKHNLKKLEEHNQAQESEIYSSQIRALKLLSKCNSAIEELQVKISELSGFDSGLENIQPGLDLRSSASFHGKAENEDVCEFDLAAENLLLTSRKVITQYQNLVNINKEMSISFENLKLELNHAKMTADDTFDENKVIKEKILKLEGDMEALQNIYNEMKAKLNDYKSKEDKIKDTETKLERLDHSLTAKDREVGDEIISRGQIEVLLEKVDKLILMAGSSHHSGSQSQEVYFTSSVNKLFYVVDKFSEFLQEVVSLADEKKDLQLIIAGHVREIENLKSFAEYHTTEFQDLQSKKWQLNEVTSILEKITQKLAEHYSFEDLKPVTAVGLIQVLERQMIALWLDLENSKSQIHELGGKLHAKDIFVNELSSKVKYLEDSHARIQQPNVKERTVFESSSTTMRPEITEIEEGSVGMSSKSPIASAHVRAMRKGSSDHLALTVDSEYEHLLTAQETEDKGHVFKSLNTSGLIPKQGRLIADRVDGIWVSGGRMLMSKPAARLGLIAYCIFLHLWALVSIL</sequence>
<organism evidence="4 5">
    <name type="scientific">Platanthera guangdongensis</name>
    <dbReference type="NCBI Taxonomy" id="2320717"/>
    <lineage>
        <taxon>Eukaryota</taxon>
        <taxon>Viridiplantae</taxon>
        <taxon>Streptophyta</taxon>
        <taxon>Embryophyta</taxon>
        <taxon>Tracheophyta</taxon>
        <taxon>Spermatophyta</taxon>
        <taxon>Magnoliopsida</taxon>
        <taxon>Liliopsida</taxon>
        <taxon>Asparagales</taxon>
        <taxon>Orchidaceae</taxon>
        <taxon>Orchidoideae</taxon>
        <taxon>Orchideae</taxon>
        <taxon>Orchidinae</taxon>
        <taxon>Platanthera</taxon>
    </lineage>
</organism>
<dbReference type="EMBL" id="JBBWWR010000021">
    <property type="protein sequence ID" value="KAK8937715.1"/>
    <property type="molecule type" value="Genomic_DNA"/>
</dbReference>
<keyword evidence="5" id="KW-1185">Reference proteome</keyword>
<evidence type="ECO:0000256" key="3">
    <source>
        <dbReference type="SAM" id="Phobius"/>
    </source>
</evidence>
<feature type="coiled-coil region" evidence="1">
    <location>
        <begin position="1451"/>
        <end position="1509"/>
    </location>
</feature>
<keyword evidence="3" id="KW-0472">Membrane</keyword>
<reference evidence="4 5" key="1">
    <citation type="journal article" date="2022" name="Nat. Plants">
        <title>Genomes of leafy and leafless Platanthera orchids illuminate the evolution of mycoheterotrophy.</title>
        <authorList>
            <person name="Li M.H."/>
            <person name="Liu K.W."/>
            <person name="Li Z."/>
            <person name="Lu H.C."/>
            <person name="Ye Q.L."/>
            <person name="Zhang D."/>
            <person name="Wang J.Y."/>
            <person name="Li Y.F."/>
            <person name="Zhong Z.M."/>
            <person name="Liu X."/>
            <person name="Yu X."/>
            <person name="Liu D.K."/>
            <person name="Tu X.D."/>
            <person name="Liu B."/>
            <person name="Hao Y."/>
            <person name="Liao X.Y."/>
            <person name="Jiang Y.T."/>
            <person name="Sun W.H."/>
            <person name="Chen J."/>
            <person name="Chen Y.Q."/>
            <person name="Ai Y."/>
            <person name="Zhai J.W."/>
            <person name="Wu S.S."/>
            <person name="Zhou Z."/>
            <person name="Hsiao Y.Y."/>
            <person name="Wu W.L."/>
            <person name="Chen Y.Y."/>
            <person name="Lin Y.F."/>
            <person name="Hsu J.L."/>
            <person name="Li C.Y."/>
            <person name="Wang Z.W."/>
            <person name="Zhao X."/>
            <person name="Zhong W.Y."/>
            <person name="Ma X.K."/>
            <person name="Ma L."/>
            <person name="Huang J."/>
            <person name="Chen G.Z."/>
            <person name="Huang M.Z."/>
            <person name="Huang L."/>
            <person name="Peng D.H."/>
            <person name="Luo Y.B."/>
            <person name="Zou S.Q."/>
            <person name="Chen S.P."/>
            <person name="Lan S."/>
            <person name="Tsai W.C."/>
            <person name="Van de Peer Y."/>
            <person name="Liu Z.J."/>
        </authorList>
    </citation>
    <scope>NUCLEOTIDE SEQUENCE [LARGE SCALE GENOMIC DNA]</scope>
    <source>
        <strain evidence="4">Lor288</strain>
    </source>
</reference>
<name>A0ABR2LC95_9ASPA</name>
<keyword evidence="1" id="KW-0175">Coiled coil</keyword>
<dbReference type="PANTHER" id="PTHR43939:SF68">
    <property type="entry name" value="CENTROSOMAL PROTEIN OF 290 KDA-LIKE"/>
    <property type="match status" value="1"/>
</dbReference>
<dbReference type="Proteomes" id="UP001412067">
    <property type="component" value="Unassembled WGS sequence"/>
</dbReference>
<dbReference type="PANTHER" id="PTHR43939">
    <property type="entry name" value="COILED-COIL DOMAIN-CONTAINING PROTEIN 158"/>
    <property type="match status" value="1"/>
</dbReference>
<gene>
    <name evidence="4" type="ORF">KSP40_PGU018061</name>
</gene>
<feature type="coiled-coil region" evidence="1">
    <location>
        <begin position="338"/>
        <end position="400"/>
    </location>
</feature>
<evidence type="ECO:0000313" key="4">
    <source>
        <dbReference type="EMBL" id="KAK8937715.1"/>
    </source>
</evidence>
<comment type="caution">
    <text evidence="4">The sequence shown here is derived from an EMBL/GenBank/DDBJ whole genome shotgun (WGS) entry which is preliminary data.</text>
</comment>
<feature type="compositionally biased region" description="Low complexity" evidence="2">
    <location>
        <begin position="37"/>
        <end position="48"/>
    </location>
</feature>
<keyword evidence="3" id="KW-1133">Transmembrane helix</keyword>
<feature type="coiled-coil region" evidence="1">
    <location>
        <begin position="742"/>
        <end position="769"/>
    </location>
</feature>
<accession>A0ABR2LC95</accession>
<evidence type="ECO:0000256" key="1">
    <source>
        <dbReference type="SAM" id="Coils"/>
    </source>
</evidence>
<feature type="region of interest" description="Disordered" evidence="2">
    <location>
        <begin position="93"/>
        <end position="124"/>
    </location>
</feature>
<proteinExistence type="predicted"/>